<dbReference type="InterPro" id="IPR022532">
    <property type="entry name" value="DUF3696"/>
</dbReference>
<dbReference type="Pfam" id="PF13175">
    <property type="entry name" value="AAA_15"/>
    <property type="match status" value="2"/>
</dbReference>
<proteinExistence type="predicted"/>
<dbReference type="Pfam" id="PF12476">
    <property type="entry name" value="DUF3696"/>
    <property type="match status" value="1"/>
</dbReference>
<reference evidence="3 4" key="1">
    <citation type="submission" date="2022-04" db="EMBL/GenBank/DDBJ databases">
        <title>Genome draft of Actinomadura sp. ATCC 31491.</title>
        <authorList>
            <person name="Shi X."/>
            <person name="Du Y."/>
        </authorList>
    </citation>
    <scope>NUCLEOTIDE SEQUENCE [LARGE SCALE GENOMIC DNA]</scope>
    <source>
        <strain evidence="3 4">ATCC 31491</strain>
    </source>
</reference>
<dbReference type="InterPro" id="IPR027417">
    <property type="entry name" value="P-loop_NTPase"/>
</dbReference>
<feature type="domain" description="Endonuclease GajA/Old nuclease/RecF-like AAA" evidence="2">
    <location>
        <begin position="269"/>
        <end position="345"/>
    </location>
</feature>
<accession>A0ABT0FLB0</accession>
<dbReference type="InterPro" id="IPR041685">
    <property type="entry name" value="AAA_GajA/Old/RecF-like"/>
</dbReference>
<evidence type="ECO:0000259" key="2">
    <source>
        <dbReference type="Pfam" id="PF13175"/>
    </source>
</evidence>
<name>A0ABT0FLB0_9ACTN</name>
<comment type="caution">
    <text evidence="3">The sequence shown here is derived from an EMBL/GenBank/DDBJ whole genome shotgun (WGS) entry which is preliminary data.</text>
</comment>
<dbReference type="InterPro" id="IPR014592">
    <property type="entry name" value="P-loop_UCP034888"/>
</dbReference>
<dbReference type="SUPFAM" id="SSF52540">
    <property type="entry name" value="P-loop containing nucleoside triphosphate hydrolases"/>
    <property type="match status" value="1"/>
</dbReference>
<evidence type="ECO:0000259" key="1">
    <source>
        <dbReference type="Pfam" id="PF12476"/>
    </source>
</evidence>
<evidence type="ECO:0000313" key="4">
    <source>
        <dbReference type="Proteomes" id="UP001317259"/>
    </source>
</evidence>
<dbReference type="Gene3D" id="3.40.50.300">
    <property type="entry name" value="P-loop containing nucleotide triphosphate hydrolases"/>
    <property type="match status" value="1"/>
</dbReference>
<sequence>MALLRMAVENYRCFKERQEIELRPITVVLGKNNSGKSALTRLPLLLESGIRTDSNLPLDLDSLGDDPPDYLDLVYGRNVHRALRLEFVTDDEDAVPTEVKATIQNVDERRTQFVREFEINTGHHHAQLDWVVGDESGHDYMLTVDGHVPSVKLRPAFRGLIPLTLELPERLRAALTLLPQHLGNIRYLSSYRQRPSRLVRLPSRSQKEVGAAGENAAGMLVDDHVRGGHALLDELNRLLGDNLTGWRLEVEPQGPMYAISLCSLSNPDLTVNLLDSGTGVAQVLPLLVQLAYDRKEPSHTGVLHVIEEPELHLHPAFHALLADLFIAGMDGGRSRFLVETHSETMLLRLRRRIAEGRISSGDVAIYFVDHGEGSSRVRRIEVDGLGNLDYWPSGVFSEDFEETKKLAEAQFARERDES</sequence>
<keyword evidence="4" id="KW-1185">Reference proteome</keyword>
<feature type="domain" description="DUF3696" evidence="1">
    <location>
        <begin position="358"/>
        <end position="406"/>
    </location>
</feature>
<evidence type="ECO:0000313" key="3">
    <source>
        <dbReference type="EMBL" id="MCK2213029.1"/>
    </source>
</evidence>
<dbReference type="Proteomes" id="UP001317259">
    <property type="component" value="Unassembled WGS sequence"/>
</dbReference>
<dbReference type="PANTHER" id="PTHR43581:SF2">
    <property type="entry name" value="EXCINUCLEASE ATPASE SUBUNIT"/>
    <property type="match status" value="1"/>
</dbReference>
<gene>
    <name evidence="3" type="ORF">MF672_004345</name>
</gene>
<dbReference type="PIRSF" id="PIRSF034888">
    <property type="entry name" value="P-loop_UCP034888"/>
    <property type="match status" value="1"/>
</dbReference>
<organism evidence="3 4">
    <name type="scientific">Actinomadura luzonensis</name>
    <dbReference type="NCBI Taxonomy" id="2805427"/>
    <lineage>
        <taxon>Bacteria</taxon>
        <taxon>Bacillati</taxon>
        <taxon>Actinomycetota</taxon>
        <taxon>Actinomycetes</taxon>
        <taxon>Streptosporangiales</taxon>
        <taxon>Thermomonosporaceae</taxon>
        <taxon>Actinomadura</taxon>
    </lineage>
</organism>
<dbReference type="RefSeq" id="WP_242372643.1">
    <property type="nucleotide sequence ID" value="NZ_JAKRKC020000001.1"/>
</dbReference>
<dbReference type="InterPro" id="IPR051396">
    <property type="entry name" value="Bact_Antivir_Def_Nuclease"/>
</dbReference>
<dbReference type="PANTHER" id="PTHR43581">
    <property type="entry name" value="ATP/GTP PHOSPHATASE"/>
    <property type="match status" value="1"/>
</dbReference>
<protein>
    <submittedName>
        <fullName evidence="3">DUF3696 domain-containing protein</fullName>
    </submittedName>
</protein>
<dbReference type="EMBL" id="JAKRKC020000001">
    <property type="protein sequence ID" value="MCK2213029.1"/>
    <property type="molecule type" value="Genomic_DNA"/>
</dbReference>
<feature type="domain" description="Endonuclease GajA/Old nuclease/RecF-like AAA" evidence="2">
    <location>
        <begin position="1"/>
        <end position="41"/>
    </location>
</feature>